<reference evidence="4 5" key="1">
    <citation type="submission" date="2018-07" db="EMBL/GenBank/DDBJ databases">
        <title>Whole genome sequence of Mycobacterium uberis.</title>
        <authorList>
            <person name="Benjak A."/>
        </authorList>
    </citation>
    <scope>NUCLEOTIDE SEQUENCE [LARGE SCALE GENOMIC DNA]</scope>
    <source>
        <strain evidence="4 5">Jura</strain>
    </source>
</reference>
<feature type="compositionally biased region" description="Polar residues" evidence="1">
    <location>
        <begin position="398"/>
        <end position="410"/>
    </location>
</feature>
<keyword evidence="5" id="KW-1185">Reference proteome</keyword>
<feature type="transmembrane region" description="Helical" evidence="2">
    <location>
        <begin position="128"/>
        <end position="152"/>
    </location>
</feature>
<name>A0A3E1HL70_9MYCO</name>
<evidence type="ECO:0000259" key="3">
    <source>
        <dbReference type="Pfam" id="PF18879"/>
    </source>
</evidence>
<organism evidence="4 5">
    <name type="scientific">Mycobacterium uberis</name>
    <dbReference type="NCBI Taxonomy" id="2162698"/>
    <lineage>
        <taxon>Bacteria</taxon>
        <taxon>Bacillati</taxon>
        <taxon>Actinomycetota</taxon>
        <taxon>Actinomycetes</taxon>
        <taxon>Mycobacteriales</taxon>
        <taxon>Mycobacteriaceae</taxon>
        <taxon>Mycobacterium</taxon>
    </lineage>
</organism>
<dbReference type="Pfam" id="PF18879">
    <property type="entry name" value="EspA_EspE"/>
    <property type="match status" value="1"/>
</dbReference>
<evidence type="ECO:0000313" key="4">
    <source>
        <dbReference type="EMBL" id="RFD27188.1"/>
    </source>
</evidence>
<keyword evidence="2" id="KW-0472">Membrane</keyword>
<gene>
    <name evidence="4" type="ORF">MUBE_00735</name>
</gene>
<proteinExistence type="predicted"/>
<feature type="compositionally biased region" description="Basic and acidic residues" evidence="1">
    <location>
        <begin position="358"/>
        <end position="367"/>
    </location>
</feature>
<dbReference type="InterPro" id="IPR043796">
    <property type="entry name" value="ESX-1_EspA/EspE-like"/>
</dbReference>
<dbReference type="AlphaFoldDB" id="A0A3E1HL70"/>
<evidence type="ECO:0000313" key="5">
    <source>
        <dbReference type="Proteomes" id="UP000258522"/>
    </source>
</evidence>
<dbReference type="EMBL" id="QAYL01000001">
    <property type="protein sequence ID" value="RFD27188.1"/>
    <property type="molecule type" value="Genomic_DNA"/>
</dbReference>
<evidence type="ECO:0000256" key="2">
    <source>
        <dbReference type="SAM" id="Phobius"/>
    </source>
</evidence>
<keyword evidence="2" id="KW-0812">Transmembrane</keyword>
<evidence type="ECO:0000256" key="1">
    <source>
        <dbReference type="SAM" id="MobiDB-lite"/>
    </source>
</evidence>
<dbReference type="RefSeq" id="WP_243632709.1">
    <property type="nucleotide sequence ID" value="NZ_QAYL01000001.1"/>
</dbReference>
<protein>
    <submittedName>
        <fullName evidence="4">Secretion protein EspE</fullName>
    </submittedName>
</protein>
<dbReference type="Proteomes" id="UP000258522">
    <property type="component" value="Unassembled WGS sequence"/>
</dbReference>
<keyword evidence="2" id="KW-1133">Transmembrane helix</keyword>
<sequence length="410" mass="42794">MSGTGICDSTIGTISSLLLLLGEGIPDPGDIFQAPSSMFTSIATEIGKAVPGLDWVGKAADAYSVQNLANQLRTQTMSQLDKLTNNFVSNQAKYVSNTRDVLNAMKNMVQGVRKACASLQIVWLIGDALSYAIAIPACGLAMAVVGGAMLYLTIMTLANTTNLQGVLGNLLDMITSLPKDLLNFIPGLIDRIGGLIPNIPGIWPPNFNIPDWSDWIPKFPEFKWPNLPGLSDFEFPSSLIPGFPGLPGLPSLPDLFPGLPSLPDLFGNIGKLPLWGDFTKLPDFLGGILGMPSLSFSSLIPLNQLPAMSQLAATLGQLAQLTGSGGSVQLAQTAGSQAGSLISQTSQGGQQQGALVSDVKKDDEEKGASTGTAGAERAPIQTTGGDTTGETGGHLTYDTVSNLTPNGLKP</sequence>
<feature type="region of interest" description="Disordered" evidence="1">
    <location>
        <begin position="341"/>
        <end position="410"/>
    </location>
</feature>
<comment type="caution">
    <text evidence="4">The sequence shown here is derived from an EMBL/GenBank/DDBJ whole genome shotgun (WGS) entry which is preliminary data.</text>
</comment>
<accession>A0A3E1HL70</accession>
<feature type="domain" description="ESX-1 secretion-associated protein EspA/EspE-like" evidence="3">
    <location>
        <begin position="21"/>
        <end position="103"/>
    </location>
</feature>